<name>A0A4R3KXH4_9SPHI</name>
<dbReference type="PANTHER" id="PTHR38480:SF1">
    <property type="entry name" value="SLR0254 PROTEIN"/>
    <property type="match status" value="1"/>
</dbReference>
<dbReference type="Pfam" id="PF06271">
    <property type="entry name" value="RDD"/>
    <property type="match status" value="1"/>
</dbReference>
<feature type="transmembrane region" description="Helical" evidence="5">
    <location>
        <begin position="53"/>
        <end position="71"/>
    </location>
</feature>
<dbReference type="EMBL" id="SMAD01000002">
    <property type="protein sequence ID" value="TCS89170.1"/>
    <property type="molecule type" value="Genomic_DNA"/>
</dbReference>
<sequence length="241" mass="26896">MRAIAIDTAQNVRLEYEIASVGERILAALLDYFIFIGWFTLFSIVISILGLNLSLLTGVILALPVVFYHLVCEVFFNGQSIGKRTLNIRVLKKDGTQPSLGDYLMRWIFRIVDCGIASGSVAVICILINGKGQRLGDIAAGTTVVRTRRSTRLEDIRIRETPPDYQVTYPEVLTLSDRDISTIKRILKKSVHTGKLEMLKPLAEKVSGIMGIQSNREPYAFLTTVLNDYYYLADSASTEIS</sequence>
<dbReference type="RefSeq" id="WP_132128255.1">
    <property type="nucleotide sequence ID" value="NZ_CP042432.1"/>
</dbReference>
<evidence type="ECO:0000313" key="8">
    <source>
        <dbReference type="Proteomes" id="UP000295807"/>
    </source>
</evidence>
<evidence type="ECO:0000256" key="2">
    <source>
        <dbReference type="ARBA" id="ARBA00022692"/>
    </source>
</evidence>
<dbReference type="OrthoDB" id="9814143at2"/>
<feature type="transmembrane region" description="Helical" evidence="5">
    <location>
        <begin position="25"/>
        <end position="46"/>
    </location>
</feature>
<evidence type="ECO:0000259" key="6">
    <source>
        <dbReference type="Pfam" id="PF06271"/>
    </source>
</evidence>
<organism evidence="7 8">
    <name type="scientific">Anseongella ginsenosidimutans</name>
    <dbReference type="NCBI Taxonomy" id="496056"/>
    <lineage>
        <taxon>Bacteria</taxon>
        <taxon>Pseudomonadati</taxon>
        <taxon>Bacteroidota</taxon>
        <taxon>Sphingobacteriia</taxon>
        <taxon>Sphingobacteriales</taxon>
        <taxon>Sphingobacteriaceae</taxon>
        <taxon>Anseongella</taxon>
    </lineage>
</organism>
<dbReference type="GO" id="GO:0016020">
    <property type="term" value="C:membrane"/>
    <property type="evidence" value="ECO:0007669"/>
    <property type="project" value="UniProtKB-SubCell"/>
</dbReference>
<evidence type="ECO:0000256" key="4">
    <source>
        <dbReference type="ARBA" id="ARBA00023136"/>
    </source>
</evidence>
<comment type="caution">
    <text evidence="7">The sequence shown here is derived from an EMBL/GenBank/DDBJ whole genome shotgun (WGS) entry which is preliminary data.</text>
</comment>
<reference evidence="7 8" key="1">
    <citation type="submission" date="2019-03" db="EMBL/GenBank/DDBJ databases">
        <title>Genomic Encyclopedia of Type Strains, Phase IV (KMG-IV): sequencing the most valuable type-strain genomes for metagenomic binning, comparative biology and taxonomic classification.</title>
        <authorList>
            <person name="Goeker M."/>
        </authorList>
    </citation>
    <scope>NUCLEOTIDE SEQUENCE [LARGE SCALE GENOMIC DNA]</scope>
    <source>
        <strain evidence="7 8">DSM 21100</strain>
    </source>
</reference>
<keyword evidence="2 5" id="KW-0812">Transmembrane</keyword>
<comment type="subcellular location">
    <subcellularLocation>
        <location evidence="1">Membrane</location>
        <topology evidence="1">Multi-pass membrane protein</topology>
    </subcellularLocation>
</comment>
<keyword evidence="8" id="KW-1185">Reference proteome</keyword>
<dbReference type="InterPro" id="IPR010432">
    <property type="entry name" value="RDD"/>
</dbReference>
<evidence type="ECO:0000256" key="5">
    <source>
        <dbReference type="SAM" id="Phobius"/>
    </source>
</evidence>
<protein>
    <submittedName>
        <fullName evidence="7">Putative RDD family membrane protein YckC</fullName>
    </submittedName>
</protein>
<feature type="domain" description="RDD" evidence="6">
    <location>
        <begin position="19"/>
        <end position="141"/>
    </location>
</feature>
<accession>A0A4R3KXH4</accession>
<dbReference type="PANTHER" id="PTHR38480">
    <property type="entry name" value="SLR0254 PROTEIN"/>
    <property type="match status" value="1"/>
</dbReference>
<dbReference type="Proteomes" id="UP000295807">
    <property type="component" value="Unassembled WGS sequence"/>
</dbReference>
<evidence type="ECO:0000256" key="1">
    <source>
        <dbReference type="ARBA" id="ARBA00004141"/>
    </source>
</evidence>
<evidence type="ECO:0000256" key="3">
    <source>
        <dbReference type="ARBA" id="ARBA00022989"/>
    </source>
</evidence>
<dbReference type="AlphaFoldDB" id="A0A4R3KXH4"/>
<keyword evidence="3 5" id="KW-1133">Transmembrane helix</keyword>
<proteinExistence type="predicted"/>
<keyword evidence="4 5" id="KW-0472">Membrane</keyword>
<gene>
    <name evidence="7" type="ORF">EDD80_102364</name>
</gene>
<evidence type="ECO:0000313" key="7">
    <source>
        <dbReference type="EMBL" id="TCS89170.1"/>
    </source>
</evidence>